<dbReference type="InterPro" id="IPR036866">
    <property type="entry name" value="RibonucZ/Hydroxyglut_hydro"/>
</dbReference>
<feature type="transmembrane region" description="Helical" evidence="6">
    <location>
        <begin position="267"/>
        <end position="297"/>
    </location>
</feature>
<dbReference type="GO" id="GO:0005886">
    <property type="term" value="C:plasma membrane"/>
    <property type="evidence" value="ECO:0007669"/>
    <property type="project" value="UniProtKB-SubCell"/>
</dbReference>
<keyword evidence="2" id="KW-1003">Cell membrane</keyword>
<evidence type="ECO:0000313" key="8">
    <source>
        <dbReference type="EMBL" id="KRO25601.1"/>
    </source>
</evidence>
<accession>A0A0R2NIH9</accession>
<feature type="transmembrane region" description="Helical" evidence="6">
    <location>
        <begin position="186"/>
        <end position="205"/>
    </location>
</feature>
<comment type="subcellular location">
    <subcellularLocation>
        <location evidence="1">Cell membrane</location>
        <topology evidence="1">Multi-pass membrane protein</topology>
    </subcellularLocation>
</comment>
<dbReference type="Pfam" id="PF03772">
    <property type="entry name" value="Competence"/>
    <property type="match status" value="1"/>
</dbReference>
<dbReference type="PATRIC" id="fig|480391.4.peg.1718"/>
<evidence type="ECO:0000256" key="3">
    <source>
        <dbReference type="ARBA" id="ARBA00022692"/>
    </source>
</evidence>
<dbReference type="PANTHER" id="PTHR30619">
    <property type="entry name" value="DNA INTERNALIZATION/COMPETENCE PROTEIN COMEC/REC2"/>
    <property type="match status" value="1"/>
</dbReference>
<dbReference type="InterPro" id="IPR004477">
    <property type="entry name" value="ComEC_N"/>
</dbReference>
<name>A0A0R2NIH9_9LACO</name>
<dbReference type="InterPro" id="IPR004797">
    <property type="entry name" value="Competence_ComEC/Rec2"/>
</dbReference>
<reference evidence="8 9" key="1">
    <citation type="journal article" date="2015" name="Genome Announc.">
        <title>Expanding the biotechnology potential of lactobacilli through comparative genomics of 213 strains and associated genera.</title>
        <authorList>
            <person name="Sun Z."/>
            <person name="Harris H.M."/>
            <person name="McCann A."/>
            <person name="Guo C."/>
            <person name="Argimon S."/>
            <person name="Zhang W."/>
            <person name="Yang X."/>
            <person name="Jeffery I.B."/>
            <person name="Cooney J.C."/>
            <person name="Kagawa T.F."/>
            <person name="Liu W."/>
            <person name="Song Y."/>
            <person name="Salvetti E."/>
            <person name="Wrobel A."/>
            <person name="Rasinkangas P."/>
            <person name="Parkhill J."/>
            <person name="Rea M.C."/>
            <person name="O'Sullivan O."/>
            <person name="Ritari J."/>
            <person name="Douillard F.P."/>
            <person name="Paul Ross R."/>
            <person name="Yang R."/>
            <person name="Briner A.E."/>
            <person name="Felis G.E."/>
            <person name="de Vos W.M."/>
            <person name="Barrangou R."/>
            <person name="Klaenhammer T.R."/>
            <person name="Caufield P.W."/>
            <person name="Cui Y."/>
            <person name="Zhang H."/>
            <person name="O'Toole P.W."/>
        </authorList>
    </citation>
    <scope>NUCLEOTIDE SEQUENCE [LARGE SCALE GENOMIC DNA]</scope>
    <source>
        <strain evidence="8 9">DSM 23026</strain>
    </source>
</reference>
<dbReference type="GO" id="GO:0030420">
    <property type="term" value="P:establishment of competence for transformation"/>
    <property type="evidence" value="ECO:0007669"/>
    <property type="project" value="InterPro"/>
</dbReference>
<evidence type="ECO:0000256" key="1">
    <source>
        <dbReference type="ARBA" id="ARBA00004651"/>
    </source>
</evidence>
<feature type="transmembrane region" description="Helical" evidence="6">
    <location>
        <begin position="217"/>
        <end position="233"/>
    </location>
</feature>
<evidence type="ECO:0000256" key="4">
    <source>
        <dbReference type="ARBA" id="ARBA00022989"/>
    </source>
</evidence>
<dbReference type="SMART" id="SM00849">
    <property type="entry name" value="Lactamase_B"/>
    <property type="match status" value="1"/>
</dbReference>
<organism evidence="8 9">
    <name type="scientific">Pediococcus argentinicus</name>
    <dbReference type="NCBI Taxonomy" id="480391"/>
    <lineage>
        <taxon>Bacteria</taxon>
        <taxon>Bacillati</taxon>
        <taxon>Bacillota</taxon>
        <taxon>Bacilli</taxon>
        <taxon>Lactobacillales</taxon>
        <taxon>Lactobacillaceae</taxon>
        <taxon>Pediococcus</taxon>
    </lineage>
</organism>
<keyword evidence="3 6" id="KW-0812">Transmembrane</keyword>
<dbReference type="Gene3D" id="3.60.15.10">
    <property type="entry name" value="Ribonuclease Z/Hydroxyacylglutathione hydrolase-like"/>
    <property type="match status" value="1"/>
</dbReference>
<gene>
    <name evidence="8" type="ORF">IV88_GL001681</name>
</gene>
<evidence type="ECO:0000313" key="9">
    <source>
        <dbReference type="Proteomes" id="UP000051249"/>
    </source>
</evidence>
<dbReference type="Proteomes" id="UP000051249">
    <property type="component" value="Unassembled WGS sequence"/>
</dbReference>
<keyword evidence="9" id="KW-1185">Reference proteome</keyword>
<feature type="transmembrane region" description="Helical" evidence="6">
    <location>
        <begin position="303"/>
        <end position="322"/>
    </location>
</feature>
<dbReference type="InterPro" id="IPR052159">
    <property type="entry name" value="Competence_DNA_uptake"/>
</dbReference>
<keyword evidence="5 6" id="KW-0472">Membrane</keyword>
<protein>
    <submittedName>
        <fullName evidence="8">Metallo-beta-lactamase superfamily hydrolase</fullName>
    </submittedName>
</protein>
<sequence length="702" mass="78491">MAIIVGLIFFIHFKNIQTRINAFNALDNKIIRVVKAKVTPDQIDVEGDHFTIHSFDNNVVHSRLTISGYLKKQEQQELLAKINKTSVINVKGIFEKLAKPTNFNQPDFALNSYGKGEYVKFNKATFVSMEDSTNKSIYTAIHQLRFNLMNRCRRLTEPIKGYCLTLLFGSQTETFNENNEALKNVGIIHLFSISGLHLFAFTLLLERLGAVIGLTRGKIKFLVVGLLPVYYVVGGGSTSLFRAAMSAAILAVAKGTKSLDGLNIWSLVLMINLFINPFVLLSLGGFLSYLLSFILIMQARVENVGSIMSSWNLFLISVPILLFKTYQINLLTTLFNMVFIPVFSTVVFPLVAITYFVPSLDKLSNVIIQIFNKMIQVSNELPGLINFGKPNELITVLIFVASLVYIGKKNWRKSTGLFLMSIYFLTFLIIHIPMNGEVSFFDVGQGDSILIREPLNKSITLIDTGGHVGFEKPSWARTRENHFIAANSSIPYLKSKGITRLNNLCLTHQDADHIGEVSEILKNFHVDRLIISNGMQNTLGFKRKILPFLKSETKLTTILAGVHLKGLPFEILGPNHSGSGKNEDSITLYGKFGGKTFLFSGDLGQVGECELLRRNPNLKVDVFKLGHHGSKTSNGKSFLAEIQPKLAIISAGRDNHYNHPNPETIRRLKELGIPSVSTQTRGMISYRYGVRNVGKWYTKIAQ</sequence>
<dbReference type="NCBIfam" id="TIGR00360">
    <property type="entry name" value="ComEC_N-term"/>
    <property type="match status" value="1"/>
</dbReference>
<feature type="transmembrane region" description="Helical" evidence="6">
    <location>
        <begin position="414"/>
        <end position="434"/>
    </location>
</feature>
<keyword evidence="4 6" id="KW-1133">Transmembrane helix</keyword>
<dbReference type="NCBIfam" id="TIGR00361">
    <property type="entry name" value="ComEC_Rec2"/>
    <property type="match status" value="1"/>
</dbReference>
<dbReference type="InterPro" id="IPR035681">
    <property type="entry name" value="ComA-like_MBL"/>
</dbReference>
<dbReference type="InterPro" id="IPR001279">
    <property type="entry name" value="Metallo-B-lactamas"/>
</dbReference>
<feature type="transmembrane region" description="Helical" evidence="6">
    <location>
        <begin position="390"/>
        <end position="407"/>
    </location>
</feature>
<proteinExistence type="predicted"/>
<dbReference type="CDD" id="cd07731">
    <property type="entry name" value="ComA-like_MBL-fold"/>
    <property type="match status" value="1"/>
</dbReference>
<evidence type="ECO:0000256" key="2">
    <source>
        <dbReference type="ARBA" id="ARBA00022475"/>
    </source>
</evidence>
<feature type="domain" description="Metallo-beta-lactamase" evidence="7">
    <location>
        <begin position="445"/>
        <end position="653"/>
    </location>
</feature>
<dbReference type="AlphaFoldDB" id="A0A0R2NIH9"/>
<evidence type="ECO:0000256" key="5">
    <source>
        <dbReference type="ARBA" id="ARBA00023136"/>
    </source>
</evidence>
<dbReference type="SUPFAM" id="SSF56281">
    <property type="entry name" value="Metallo-hydrolase/oxidoreductase"/>
    <property type="match status" value="1"/>
</dbReference>
<dbReference type="PANTHER" id="PTHR30619:SF1">
    <property type="entry name" value="RECOMBINATION PROTEIN 2"/>
    <property type="match status" value="1"/>
</dbReference>
<feature type="transmembrane region" description="Helical" evidence="6">
    <location>
        <begin position="334"/>
        <end position="357"/>
    </location>
</feature>
<evidence type="ECO:0000259" key="7">
    <source>
        <dbReference type="SMART" id="SM00849"/>
    </source>
</evidence>
<evidence type="ECO:0000256" key="6">
    <source>
        <dbReference type="SAM" id="Phobius"/>
    </source>
</evidence>
<dbReference type="GO" id="GO:0016787">
    <property type="term" value="F:hydrolase activity"/>
    <property type="evidence" value="ECO:0007669"/>
    <property type="project" value="UniProtKB-KW"/>
</dbReference>
<keyword evidence="8" id="KW-0378">Hydrolase</keyword>
<dbReference type="EMBL" id="JQCQ01000008">
    <property type="protein sequence ID" value="KRO25601.1"/>
    <property type="molecule type" value="Genomic_DNA"/>
</dbReference>
<dbReference type="Pfam" id="PF00753">
    <property type="entry name" value="Lactamase_B"/>
    <property type="match status" value="1"/>
</dbReference>
<comment type="caution">
    <text evidence="8">The sequence shown here is derived from an EMBL/GenBank/DDBJ whole genome shotgun (WGS) entry which is preliminary data.</text>
</comment>